<accession>A0ABV8QS96</accession>
<evidence type="ECO:0000256" key="3">
    <source>
        <dbReference type="ARBA" id="ARBA00021035"/>
    </source>
</evidence>
<dbReference type="Proteomes" id="UP001595907">
    <property type="component" value="Unassembled WGS sequence"/>
</dbReference>
<keyword evidence="8 10" id="KW-0239">DNA-directed DNA polymerase</keyword>
<dbReference type="NCBIfam" id="TIGR00663">
    <property type="entry name" value="dnan"/>
    <property type="match status" value="1"/>
</dbReference>
<feature type="domain" description="DNA polymerase III beta sliding clamp C-terminal" evidence="13">
    <location>
        <begin position="245"/>
        <end position="362"/>
    </location>
</feature>
<comment type="similarity">
    <text evidence="2 10">Belongs to the beta sliding clamp family.</text>
</comment>
<evidence type="ECO:0000313" key="15">
    <source>
        <dbReference type="Proteomes" id="UP001595907"/>
    </source>
</evidence>
<dbReference type="InterPro" id="IPR022635">
    <property type="entry name" value="DNA_polIII_beta_C"/>
</dbReference>
<evidence type="ECO:0000256" key="6">
    <source>
        <dbReference type="ARBA" id="ARBA00022695"/>
    </source>
</evidence>
<evidence type="ECO:0000259" key="13">
    <source>
        <dbReference type="Pfam" id="PF02768"/>
    </source>
</evidence>
<dbReference type="PANTHER" id="PTHR30478:SF0">
    <property type="entry name" value="BETA SLIDING CLAMP"/>
    <property type="match status" value="1"/>
</dbReference>
<feature type="domain" description="DNA polymerase III beta sliding clamp N-terminal" evidence="11">
    <location>
        <begin position="1"/>
        <end position="117"/>
    </location>
</feature>
<dbReference type="RefSeq" id="WP_379709272.1">
    <property type="nucleotide sequence ID" value="NZ_JBHSCZ010000002.1"/>
</dbReference>
<evidence type="ECO:0000256" key="9">
    <source>
        <dbReference type="ARBA" id="ARBA00023125"/>
    </source>
</evidence>
<evidence type="ECO:0000256" key="2">
    <source>
        <dbReference type="ARBA" id="ARBA00010752"/>
    </source>
</evidence>
<dbReference type="Gene3D" id="3.70.10.10">
    <property type="match status" value="1"/>
</dbReference>
<dbReference type="InterPro" id="IPR022637">
    <property type="entry name" value="DNA_polIII_beta_cen"/>
</dbReference>
<dbReference type="InterPro" id="IPR001001">
    <property type="entry name" value="DNA_polIII_beta"/>
</dbReference>
<dbReference type="GO" id="GO:0003887">
    <property type="term" value="F:DNA-directed DNA polymerase activity"/>
    <property type="evidence" value="ECO:0007669"/>
    <property type="project" value="UniProtKB-EC"/>
</dbReference>
<dbReference type="InterPro" id="IPR022634">
    <property type="entry name" value="DNA_polIII_beta_N"/>
</dbReference>
<dbReference type="Gene3D" id="3.10.150.10">
    <property type="entry name" value="DNA Polymerase III, subunit A, domain 2"/>
    <property type="match status" value="1"/>
</dbReference>
<evidence type="ECO:0000256" key="8">
    <source>
        <dbReference type="ARBA" id="ARBA00022932"/>
    </source>
</evidence>
<dbReference type="SMART" id="SM00480">
    <property type="entry name" value="POL3Bc"/>
    <property type="match status" value="1"/>
</dbReference>
<comment type="subcellular location">
    <subcellularLocation>
        <location evidence="1 10">Cytoplasm</location>
    </subcellularLocation>
</comment>
<evidence type="ECO:0000313" key="14">
    <source>
        <dbReference type="EMBL" id="MFC4263130.1"/>
    </source>
</evidence>
<evidence type="ECO:0000259" key="12">
    <source>
        <dbReference type="Pfam" id="PF02767"/>
    </source>
</evidence>
<comment type="function">
    <text evidence="10">Confers DNA tethering and processivity to DNA polymerases and other proteins. Acts as a clamp, forming a ring around DNA (a reaction catalyzed by the clamp-loading complex) which diffuses in an ATP-independent manner freely and bidirectionally along dsDNA. Initially characterized for its ability to contact the catalytic subunit of DNA polymerase III (Pol III), a complex, multichain enzyme responsible for most of the replicative synthesis in bacteria; Pol III exhibits 3'-5' exonuclease proofreading activity. The beta chain is required for initiation of replication as well as for processivity of DNA replication.</text>
</comment>
<evidence type="ECO:0000256" key="5">
    <source>
        <dbReference type="ARBA" id="ARBA00022679"/>
    </source>
</evidence>
<evidence type="ECO:0000256" key="1">
    <source>
        <dbReference type="ARBA" id="ARBA00004496"/>
    </source>
</evidence>
<dbReference type="SUPFAM" id="SSF55979">
    <property type="entry name" value="DNA clamp"/>
    <property type="match status" value="3"/>
</dbReference>
<sequence>MKFIVSSSALLKQLQQISGVINANTVLPILEDFLFEIETNKLTITATDLETVMKVHLDIEAKESGKVCIPAKILMDSLKNIAEQPLTFNIDKNYAVELTSDNGKYKVMGENPDNFPKEPAADDANSFTMTSTGLVTAINKTIFAVSNDDLRPAMTGVYFELDKAGISFVATDAHRLVKYERTDVKCPQKDAFIVPKKPLNLLKSALPDNEDELTISYNSNHLFVKHGGTELVCRLIDARFPDYKVVIPVDNPYKMNISRSDFQNALRRVSVFSNKSTNQVALTISGNELQLASQDVDFSFEGNERMACNYDGEDLQIAFNAKFLIEMLNGADTTDVNMELSTPTKAGIIKPSEQEPNEALLMLVMPLMLNN</sequence>
<keyword evidence="5 10" id="KW-0808">Transferase</keyword>
<protein>
    <recommendedName>
        <fullName evidence="3 10">Beta sliding clamp</fullName>
    </recommendedName>
</protein>
<evidence type="ECO:0000259" key="11">
    <source>
        <dbReference type="Pfam" id="PF00712"/>
    </source>
</evidence>
<evidence type="ECO:0000256" key="7">
    <source>
        <dbReference type="ARBA" id="ARBA00022705"/>
    </source>
</evidence>
<feature type="domain" description="DNA polymerase III beta sliding clamp central" evidence="12">
    <location>
        <begin position="132"/>
        <end position="242"/>
    </location>
</feature>
<proteinExistence type="inferred from homology"/>
<organism evidence="14 15">
    <name type="scientific">Ferruginibacter yonginensis</name>
    <dbReference type="NCBI Taxonomy" id="1310416"/>
    <lineage>
        <taxon>Bacteria</taxon>
        <taxon>Pseudomonadati</taxon>
        <taxon>Bacteroidota</taxon>
        <taxon>Chitinophagia</taxon>
        <taxon>Chitinophagales</taxon>
        <taxon>Chitinophagaceae</taxon>
        <taxon>Ferruginibacter</taxon>
    </lineage>
</organism>
<evidence type="ECO:0000256" key="10">
    <source>
        <dbReference type="PIRNR" id="PIRNR000804"/>
    </source>
</evidence>
<comment type="subunit">
    <text evidence="10">Forms a ring-shaped head-to-tail homodimer around DNA.</text>
</comment>
<dbReference type="PIRSF" id="PIRSF000804">
    <property type="entry name" value="DNA_pol_III_b"/>
    <property type="match status" value="1"/>
</dbReference>
<keyword evidence="9" id="KW-0238">DNA-binding</keyword>
<dbReference type="Pfam" id="PF02768">
    <property type="entry name" value="DNA_pol3_beta_3"/>
    <property type="match status" value="1"/>
</dbReference>
<keyword evidence="4 10" id="KW-0963">Cytoplasm</keyword>
<dbReference type="Pfam" id="PF00712">
    <property type="entry name" value="DNA_pol3_beta"/>
    <property type="match status" value="1"/>
</dbReference>
<comment type="caution">
    <text evidence="14">The sequence shown here is derived from an EMBL/GenBank/DDBJ whole genome shotgun (WGS) entry which is preliminary data.</text>
</comment>
<dbReference type="PANTHER" id="PTHR30478">
    <property type="entry name" value="DNA POLYMERASE III SUBUNIT BETA"/>
    <property type="match status" value="1"/>
</dbReference>
<dbReference type="Pfam" id="PF02767">
    <property type="entry name" value="DNA_pol3_beta_2"/>
    <property type="match status" value="1"/>
</dbReference>
<evidence type="ECO:0000256" key="4">
    <source>
        <dbReference type="ARBA" id="ARBA00022490"/>
    </source>
</evidence>
<dbReference type="CDD" id="cd00140">
    <property type="entry name" value="beta_clamp"/>
    <property type="match status" value="1"/>
</dbReference>
<gene>
    <name evidence="14" type="primary">dnaN</name>
    <name evidence="14" type="ORF">ACFOWM_09585</name>
</gene>
<keyword evidence="6 10" id="KW-0548">Nucleotidyltransferase</keyword>
<reference evidence="15" key="1">
    <citation type="journal article" date="2019" name="Int. J. Syst. Evol. Microbiol.">
        <title>The Global Catalogue of Microorganisms (GCM) 10K type strain sequencing project: providing services to taxonomists for standard genome sequencing and annotation.</title>
        <authorList>
            <consortium name="The Broad Institute Genomics Platform"/>
            <consortium name="The Broad Institute Genome Sequencing Center for Infectious Disease"/>
            <person name="Wu L."/>
            <person name="Ma J."/>
        </authorList>
    </citation>
    <scope>NUCLEOTIDE SEQUENCE [LARGE SCALE GENOMIC DNA]</scope>
    <source>
        <strain evidence="15">CECT 8289</strain>
    </source>
</reference>
<name>A0ABV8QS96_9BACT</name>
<keyword evidence="15" id="KW-1185">Reference proteome</keyword>
<dbReference type="EMBL" id="JBHSCZ010000002">
    <property type="protein sequence ID" value="MFC4263130.1"/>
    <property type="molecule type" value="Genomic_DNA"/>
</dbReference>
<keyword evidence="7 10" id="KW-0235">DNA replication</keyword>
<dbReference type="InterPro" id="IPR046938">
    <property type="entry name" value="DNA_clamp_sf"/>
</dbReference>